<dbReference type="PANTHER" id="PTHR21237">
    <property type="entry name" value="GRPE PROTEIN"/>
    <property type="match status" value="1"/>
</dbReference>
<dbReference type="Proteomes" id="UP000231086">
    <property type="component" value="Unassembled WGS sequence"/>
</dbReference>
<comment type="similarity">
    <text evidence="1 3 5">Belongs to the GrpE family.</text>
</comment>
<dbReference type="PANTHER" id="PTHR21237:SF23">
    <property type="entry name" value="GRPE PROTEIN HOMOLOG, MITOCHONDRIAL"/>
    <property type="match status" value="1"/>
</dbReference>
<reference evidence="8" key="1">
    <citation type="submission" date="2017-09" db="EMBL/GenBank/DDBJ databases">
        <title>Depth-based differentiation of microbial function through sediment-hosted aquifers and enrichment of novel symbionts in the deep terrestrial subsurface.</title>
        <authorList>
            <person name="Probst A.J."/>
            <person name="Ladd B."/>
            <person name="Jarett J.K."/>
            <person name="Geller-Mcgrath D.E."/>
            <person name="Sieber C.M.K."/>
            <person name="Emerson J.B."/>
            <person name="Anantharaman K."/>
            <person name="Thomas B.C."/>
            <person name="Malmstrom R."/>
            <person name="Stieglmeier M."/>
            <person name="Klingl A."/>
            <person name="Woyke T."/>
            <person name="Ryan C.M."/>
            <person name="Banfield J.F."/>
        </authorList>
    </citation>
    <scope>NUCLEOTIDE SEQUENCE [LARGE SCALE GENOMIC DNA]</scope>
</reference>
<gene>
    <name evidence="3 7" type="primary">grpE</name>
    <name evidence="7" type="ORF">COU85_01760</name>
</gene>
<dbReference type="AlphaFoldDB" id="A0A2M8KIP9"/>
<evidence type="ECO:0000256" key="5">
    <source>
        <dbReference type="RuleBase" id="RU004478"/>
    </source>
</evidence>
<keyword evidence="2 3" id="KW-0143">Chaperone</keyword>
<evidence type="ECO:0000256" key="4">
    <source>
        <dbReference type="RuleBase" id="RU000639"/>
    </source>
</evidence>
<dbReference type="EMBL" id="PFEA01000032">
    <property type="protein sequence ID" value="PJE59792.1"/>
    <property type="molecule type" value="Genomic_DNA"/>
</dbReference>
<dbReference type="GO" id="GO:0006457">
    <property type="term" value="P:protein folding"/>
    <property type="evidence" value="ECO:0007669"/>
    <property type="project" value="InterPro"/>
</dbReference>
<comment type="caution">
    <text evidence="7">The sequence shown here is derived from an EMBL/GenBank/DDBJ whole genome shotgun (WGS) entry which is preliminary data.</text>
</comment>
<dbReference type="Pfam" id="PF01025">
    <property type="entry name" value="GrpE"/>
    <property type="match status" value="1"/>
</dbReference>
<evidence type="ECO:0000313" key="8">
    <source>
        <dbReference type="Proteomes" id="UP000231086"/>
    </source>
</evidence>
<dbReference type="InterPro" id="IPR009012">
    <property type="entry name" value="GrpE_head"/>
</dbReference>
<keyword evidence="6" id="KW-0175">Coiled coil</keyword>
<evidence type="ECO:0000256" key="3">
    <source>
        <dbReference type="HAMAP-Rule" id="MF_01151"/>
    </source>
</evidence>
<comment type="subcellular location">
    <subcellularLocation>
        <location evidence="3">Cytoplasm</location>
    </subcellularLocation>
</comment>
<dbReference type="CDD" id="cd00446">
    <property type="entry name" value="GrpE"/>
    <property type="match status" value="1"/>
</dbReference>
<evidence type="ECO:0000256" key="2">
    <source>
        <dbReference type="ARBA" id="ARBA00023186"/>
    </source>
</evidence>
<sequence>MPKKDDPEIKYEPEEEVSILGQNKASKLKKLQQKLKICEQEKSEYLAGWQRAKADLINFRQRQEKQMADWQKMINEGLILEILPVLDTLDAGVQKSQATGKENLILLKKQLMTVLQKHGLEKIDCQNTHFDPGLHEAIECENPPDSKKENQAMEEISCGYKLNGKVIRTSKVKIIKNNNK</sequence>
<comment type="function">
    <text evidence="3 4">Participates actively in the response to hyperosmotic and heat shock by preventing the aggregation of stress-denatured proteins, in association with DnaK and GrpE. It is the nucleotide exchange factor for DnaK and may function as a thermosensor. Unfolded proteins bind initially to DnaJ; upon interaction with the DnaJ-bound protein, DnaK hydrolyzes its bound ATP, resulting in the formation of a stable complex. GrpE releases ADP from DnaK; ATP binding to DnaK triggers the release of the substrate protein, thus completing the reaction cycle. Several rounds of ATP-dependent interactions between DnaJ, DnaK and GrpE are required for fully efficient folding.</text>
</comment>
<dbReference type="Gene3D" id="2.30.22.10">
    <property type="entry name" value="Head domain of nucleotide exchange factor GrpE"/>
    <property type="match status" value="1"/>
</dbReference>
<proteinExistence type="inferred from homology"/>
<accession>A0A2M8KIP9</accession>
<evidence type="ECO:0000256" key="1">
    <source>
        <dbReference type="ARBA" id="ARBA00009054"/>
    </source>
</evidence>
<dbReference type="GO" id="GO:0000774">
    <property type="term" value="F:adenyl-nucleotide exchange factor activity"/>
    <property type="evidence" value="ECO:0007669"/>
    <property type="project" value="InterPro"/>
</dbReference>
<dbReference type="SUPFAM" id="SSF58014">
    <property type="entry name" value="Coiled-coil domain of nucleotide exchange factor GrpE"/>
    <property type="match status" value="1"/>
</dbReference>
<dbReference type="InterPro" id="IPR000740">
    <property type="entry name" value="GrpE"/>
</dbReference>
<dbReference type="HAMAP" id="MF_01151">
    <property type="entry name" value="GrpE"/>
    <property type="match status" value="1"/>
</dbReference>
<feature type="coiled-coil region" evidence="6">
    <location>
        <begin position="21"/>
        <end position="48"/>
    </location>
</feature>
<comment type="subunit">
    <text evidence="3">Homodimer.</text>
</comment>
<dbReference type="Gene3D" id="3.90.20.20">
    <property type="match status" value="1"/>
</dbReference>
<dbReference type="GO" id="GO:0051082">
    <property type="term" value="F:unfolded protein binding"/>
    <property type="evidence" value="ECO:0007669"/>
    <property type="project" value="TreeGrafter"/>
</dbReference>
<keyword evidence="3 4" id="KW-0346">Stress response</keyword>
<protein>
    <recommendedName>
        <fullName evidence="3 4">Protein GrpE</fullName>
    </recommendedName>
    <alternativeName>
        <fullName evidence="3">HSP-70 cofactor</fullName>
    </alternativeName>
</protein>
<evidence type="ECO:0000256" key="6">
    <source>
        <dbReference type="SAM" id="Coils"/>
    </source>
</evidence>
<dbReference type="GO" id="GO:0051087">
    <property type="term" value="F:protein-folding chaperone binding"/>
    <property type="evidence" value="ECO:0007669"/>
    <property type="project" value="InterPro"/>
</dbReference>
<dbReference type="PRINTS" id="PR00773">
    <property type="entry name" value="GRPEPROTEIN"/>
</dbReference>
<keyword evidence="3" id="KW-0963">Cytoplasm</keyword>
<evidence type="ECO:0000313" key="7">
    <source>
        <dbReference type="EMBL" id="PJE59792.1"/>
    </source>
</evidence>
<dbReference type="PROSITE" id="PS01071">
    <property type="entry name" value="GRPE"/>
    <property type="match status" value="1"/>
</dbReference>
<dbReference type="SUPFAM" id="SSF51064">
    <property type="entry name" value="Head domain of nucleotide exchange factor GrpE"/>
    <property type="match status" value="1"/>
</dbReference>
<dbReference type="GO" id="GO:0042803">
    <property type="term" value="F:protein homodimerization activity"/>
    <property type="evidence" value="ECO:0007669"/>
    <property type="project" value="InterPro"/>
</dbReference>
<dbReference type="GO" id="GO:0005737">
    <property type="term" value="C:cytoplasm"/>
    <property type="evidence" value="ECO:0007669"/>
    <property type="project" value="UniProtKB-SubCell"/>
</dbReference>
<name>A0A2M8KIP9_9BACT</name>
<dbReference type="InterPro" id="IPR013805">
    <property type="entry name" value="GrpE_CC"/>
</dbReference>
<organism evidence="7 8">
    <name type="scientific">Candidatus Portnoybacteria bacterium CG10_big_fil_rev_8_21_14_0_10_44_7</name>
    <dbReference type="NCBI Taxonomy" id="1974816"/>
    <lineage>
        <taxon>Bacteria</taxon>
        <taxon>Candidatus Portnoyibacteriota</taxon>
    </lineage>
</organism>